<reference evidence="5" key="1">
    <citation type="journal article" date="2020" name="New Phytol.">
        <title>Comparative genomics reveals dynamic genome evolution in host specialist ectomycorrhizal fungi.</title>
        <authorList>
            <person name="Lofgren L.A."/>
            <person name="Nguyen N.H."/>
            <person name="Vilgalys R."/>
            <person name="Ruytinx J."/>
            <person name="Liao H.L."/>
            <person name="Branco S."/>
            <person name="Kuo A."/>
            <person name="LaButti K."/>
            <person name="Lipzen A."/>
            <person name="Andreopoulos W."/>
            <person name="Pangilinan J."/>
            <person name="Riley R."/>
            <person name="Hundley H."/>
            <person name="Na H."/>
            <person name="Barry K."/>
            <person name="Grigoriev I.V."/>
            <person name="Stajich J.E."/>
            <person name="Kennedy P.G."/>
        </authorList>
    </citation>
    <scope>NUCLEOTIDE SEQUENCE</scope>
    <source>
        <strain evidence="5">FC423</strain>
    </source>
</reference>
<keyword evidence="2" id="KW-0677">Repeat</keyword>
<dbReference type="Gene3D" id="2.130.10.10">
    <property type="entry name" value="YVTN repeat-like/Quinoprotein amine dehydrogenase"/>
    <property type="match status" value="2"/>
</dbReference>
<name>A0A9P7F0D9_9AGAM</name>
<dbReference type="Pfam" id="PF00400">
    <property type="entry name" value="WD40"/>
    <property type="match status" value="6"/>
</dbReference>
<evidence type="ECO:0000256" key="1">
    <source>
        <dbReference type="ARBA" id="ARBA00022574"/>
    </source>
</evidence>
<dbReference type="PANTHER" id="PTHR19879">
    <property type="entry name" value="TRANSCRIPTION INITIATION FACTOR TFIID"/>
    <property type="match status" value="1"/>
</dbReference>
<dbReference type="CDD" id="cd00200">
    <property type="entry name" value="WD40"/>
    <property type="match status" value="1"/>
</dbReference>
<dbReference type="InterPro" id="IPR001680">
    <property type="entry name" value="WD40_rpt"/>
</dbReference>
<dbReference type="AlphaFoldDB" id="A0A9P7F0D9"/>
<evidence type="ECO:0000256" key="3">
    <source>
        <dbReference type="PROSITE-ProRule" id="PRU00221"/>
    </source>
</evidence>
<feature type="repeat" description="WD" evidence="3">
    <location>
        <begin position="20"/>
        <end position="61"/>
    </location>
</feature>
<dbReference type="SUPFAM" id="SSF50978">
    <property type="entry name" value="WD40 repeat-like"/>
    <property type="match status" value="1"/>
</dbReference>
<dbReference type="PROSITE" id="PS50082">
    <property type="entry name" value="WD_REPEATS_2"/>
    <property type="match status" value="4"/>
</dbReference>
<dbReference type="PROSITE" id="PS50294">
    <property type="entry name" value="WD_REPEATS_REGION"/>
    <property type="match status" value="4"/>
</dbReference>
<dbReference type="SMART" id="SM00320">
    <property type="entry name" value="WD40"/>
    <property type="match status" value="7"/>
</dbReference>
<proteinExistence type="predicted"/>
<evidence type="ECO:0000313" key="6">
    <source>
        <dbReference type="Proteomes" id="UP000823399"/>
    </source>
</evidence>
<feature type="compositionally biased region" description="Polar residues" evidence="4">
    <location>
        <begin position="381"/>
        <end position="390"/>
    </location>
</feature>
<dbReference type="PRINTS" id="PR00320">
    <property type="entry name" value="GPROTEINBRPT"/>
</dbReference>
<evidence type="ECO:0000313" key="5">
    <source>
        <dbReference type="EMBL" id="KAG2101366.1"/>
    </source>
</evidence>
<accession>A0A9P7F0D9</accession>
<sequence>MSCTAANVKKTLAVTPCKTMRGHTGTVRGVAHLPGGHHIITCSADGSLRLWDLKSGAQIGSEWRDDGDEVAIIEMSLSPTGKTIASGSSNGTVRLWDVETGKVVVKWKGHASFVGPVCWSPNGGRVVSGSNDGTARVWDVKSGKPVKGLNPIETGHLSVYAVRYSPKASMIATGGCDESGIQIWDAKTGELLSTIELDQSVWSLTWTSDEKKFIAGVEDSIKIFDTTTWQQIAVLEGHTNVVYSLTLFPNDRLLASTSWDKTARLWNLETNLQIGPSLQHKTDVTCAAFSADGKLLSTAGWQDKNAHTWDIQDILKTAGLEDLLSVPDVSPNLTPTRYLIPNGYQAQKSELKKKLSGANATRRPPIRPAPRQVPPGFFDNVQGSGPSSTTRRLHPDPSLHRGRSAFALSWGSRPRALLAGLSSPFHRSPPNTDVLDEPQQRPLGPGTSSRRSPSVDVPALDDKKALYVARRPERASDKAKRVDTSKWWARVVLFLCCASPSNDDGH</sequence>
<evidence type="ECO:0000256" key="2">
    <source>
        <dbReference type="ARBA" id="ARBA00022737"/>
    </source>
</evidence>
<feature type="repeat" description="WD" evidence="3">
    <location>
        <begin position="65"/>
        <end position="106"/>
    </location>
</feature>
<dbReference type="RefSeq" id="XP_041289844.1">
    <property type="nucleotide sequence ID" value="XM_041441885.1"/>
</dbReference>
<dbReference type="InterPro" id="IPR019775">
    <property type="entry name" value="WD40_repeat_CS"/>
</dbReference>
<dbReference type="Proteomes" id="UP000823399">
    <property type="component" value="Unassembled WGS sequence"/>
</dbReference>
<gene>
    <name evidence="5" type="ORF">F5147DRAFT_776714</name>
</gene>
<organism evidence="5 6">
    <name type="scientific">Suillus discolor</name>
    <dbReference type="NCBI Taxonomy" id="1912936"/>
    <lineage>
        <taxon>Eukaryota</taxon>
        <taxon>Fungi</taxon>
        <taxon>Dikarya</taxon>
        <taxon>Basidiomycota</taxon>
        <taxon>Agaricomycotina</taxon>
        <taxon>Agaricomycetes</taxon>
        <taxon>Agaricomycetidae</taxon>
        <taxon>Boletales</taxon>
        <taxon>Suillineae</taxon>
        <taxon>Suillaceae</taxon>
        <taxon>Suillus</taxon>
    </lineage>
</organism>
<feature type="region of interest" description="Disordered" evidence="4">
    <location>
        <begin position="421"/>
        <end position="459"/>
    </location>
</feature>
<evidence type="ECO:0000256" key="4">
    <source>
        <dbReference type="SAM" id="MobiDB-lite"/>
    </source>
</evidence>
<dbReference type="PANTHER" id="PTHR19879:SF9">
    <property type="entry name" value="TRANSCRIPTION INITIATION FACTOR TFIID SUBUNIT 5"/>
    <property type="match status" value="1"/>
</dbReference>
<comment type="caution">
    <text evidence="5">The sequence shown here is derived from an EMBL/GenBank/DDBJ whole genome shotgun (WGS) entry which is preliminary data.</text>
</comment>
<dbReference type="InterPro" id="IPR036322">
    <property type="entry name" value="WD40_repeat_dom_sf"/>
</dbReference>
<dbReference type="EMBL" id="JABBWM010000051">
    <property type="protein sequence ID" value="KAG2101366.1"/>
    <property type="molecule type" value="Genomic_DNA"/>
</dbReference>
<dbReference type="PROSITE" id="PS00678">
    <property type="entry name" value="WD_REPEATS_1"/>
    <property type="match status" value="4"/>
</dbReference>
<keyword evidence="1 3" id="KW-0853">WD repeat</keyword>
<feature type="repeat" description="WD" evidence="3">
    <location>
        <begin position="235"/>
        <end position="270"/>
    </location>
</feature>
<protein>
    <submittedName>
        <fullName evidence="5">WD40-repeat-containing domain protein</fullName>
    </submittedName>
</protein>
<dbReference type="OrthoDB" id="2687488at2759"/>
<feature type="region of interest" description="Disordered" evidence="4">
    <location>
        <begin position="349"/>
        <end position="400"/>
    </location>
</feature>
<dbReference type="InterPro" id="IPR015943">
    <property type="entry name" value="WD40/YVTN_repeat-like_dom_sf"/>
</dbReference>
<feature type="repeat" description="WD" evidence="3">
    <location>
        <begin position="107"/>
        <end position="148"/>
    </location>
</feature>
<keyword evidence="6" id="KW-1185">Reference proteome</keyword>
<dbReference type="GeneID" id="64704144"/>
<dbReference type="InterPro" id="IPR020472">
    <property type="entry name" value="WD40_PAC1"/>
</dbReference>